<dbReference type="EMBL" id="CM040466">
    <property type="protein sequence ID" value="MCI4384695.1"/>
    <property type="molecule type" value="Genomic_DNA"/>
</dbReference>
<dbReference type="Proteomes" id="UP000829447">
    <property type="component" value="Linkage Group LG13"/>
</dbReference>
<organism evidence="1 2">
    <name type="scientific">Pangasianodon gigas</name>
    <name type="common">Mekong giant catfish</name>
    <name type="synonym">Pangasius gigas</name>
    <dbReference type="NCBI Taxonomy" id="30993"/>
    <lineage>
        <taxon>Eukaryota</taxon>
        <taxon>Metazoa</taxon>
        <taxon>Chordata</taxon>
        <taxon>Craniata</taxon>
        <taxon>Vertebrata</taxon>
        <taxon>Euteleostomi</taxon>
        <taxon>Actinopterygii</taxon>
        <taxon>Neopterygii</taxon>
        <taxon>Teleostei</taxon>
        <taxon>Ostariophysi</taxon>
        <taxon>Siluriformes</taxon>
        <taxon>Pangasiidae</taxon>
        <taxon>Pangasianodon</taxon>
    </lineage>
</organism>
<gene>
    <name evidence="1" type="ORF">PGIGA_G00041540</name>
</gene>
<name>A0ACC5X0M7_PANGG</name>
<evidence type="ECO:0000313" key="1">
    <source>
        <dbReference type="EMBL" id="MCI4384695.1"/>
    </source>
</evidence>
<sequence length="172" mass="19733">FNSESKLHHGRETRRTENLQQRDTDRGVSHTSRSCANTVFPTGDTQDHEEMSSDGQYISVMKGKSQAFWIVLAGVFLAARVCDAECIKLNFKAHIMDHLLIDHWFQMKNFTPTGEEVKEQHELLSVVNTICSSLLANEMFYHPNPINKTIQTKVVWTYLQMVKALGKCFELE</sequence>
<reference evidence="1 2" key="1">
    <citation type="journal article" date="2022" name="bioRxiv">
        <title>An ancient truncated duplication of the anti-Mullerian hormone receptor type 2 gene is a potential conserved master sex determinant in the Pangasiidae catfish family.</title>
        <authorList>
            <person name="Wen M."/>
            <person name="Pan Q."/>
            <person name="Jouanno E."/>
            <person name="Montfort J."/>
            <person name="Zahm M."/>
            <person name="Cabau C."/>
            <person name="Klopp C."/>
            <person name="Iampietro C."/>
            <person name="Roques C."/>
            <person name="Bouchez O."/>
            <person name="Castinel A."/>
            <person name="Donnadieu C."/>
            <person name="Parrinello H."/>
            <person name="Poncet C."/>
            <person name="Belmonte E."/>
            <person name="Gautier V."/>
            <person name="Avarre J.-C."/>
            <person name="Dugue R."/>
            <person name="Gustiano R."/>
            <person name="Ha T.T.T."/>
            <person name="Campet M."/>
            <person name="Sriphairoj K."/>
            <person name="Ribolli J."/>
            <person name="de Almeida F.L."/>
            <person name="Desvignes T."/>
            <person name="Postlethwait J.H."/>
            <person name="Bucao C.F."/>
            <person name="Robinson-Rechavi M."/>
            <person name="Bobe J."/>
            <person name="Herpin A."/>
            <person name="Guiguen Y."/>
        </authorList>
    </citation>
    <scope>NUCLEOTIDE SEQUENCE [LARGE SCALE GENOMIC DNA]</scope>
    <source>
        <strain evidence="1">YG-Dec2019</strain>
    </source>
</reference>
<feature type="non-terminal residue" evidence="1">
    <location>
        <position position="1"/>
    </location>
</feature>
<proteinExistence type="predicted"/>
<protein>
    <submittedName>
        <fullName evidence="1">Uncharacterized protein</fullName>
    </submittedName>
</protein>
<comment type="caution">
    <text evidence="1">The sequence shown here is derived from an EMBL/GenBank/DDBJ whole genome shotgun (WGS) entry which is preliminary data.</text>
</comment>
<evidence type="ECO:0000313" key="2">
    <source>
        <dbReference type="Proteomes" id="UP000829447"/>
    </source>
</evidence>
<keyword evidence="2" id="KW-1185">Reference proteome</keyword>
<accession>A0ACC5X0M7</accession>